<evidence type="ECO:0000256" key="2">
    <source>
        <dbReference type="SAM" id="SignalP"/>
    </source>
</evidence>
<dbReference type="Pfam" id="PF09118">
    <property type="entry name" value="GO-like_E_set"/>
    <property type="match status" value="1"/>
</dbReference>
<dbReference type="InterPro" id="IPR009880">
    <property type="entry name" value="Glyoxal_oxidase_N"/>
</dbReference>
<dbReference type="InterPro" id="IPR011043">
    <property type="entry name" value="Gal_Oxase/kelch_b-propeller"/>
</dbReference>
<organism evidence="5 6">
    <name type="scientific">Blyttiomyces helicus</name>
    <dbReference type="NCBI Taxonomy" id="388810"/>
    <lineage>
        <taxon>Eukaryota</taxon>
        <taxon>Fungi</taxon>
        <taxon>Fungi incertae sedis</taxon>
        <taxon>Chytridiomycota</taxon>
        <taxon>Chytridiomycota incertae sedis</taxon>
        <taxon>Chytridiomycetes</taxon>
        <taxon>Chytridiomycetes incertae sedis</taxon>
        <taxon>Blyttiomyces</taxon>
    </lineage>
</organism>
<dbReference type="Gene3D" id="2.60.40.10">
    <property type="entry name" value="Immunoglobulins"/>
    <property type="match status" value="1"/>
</dbReference>
<dbReference type="InterPro" id="IPR013783">
    <property type="entry name" value="Ig-like_fold"/>
</dbReference>
<reference evidence="6" key="1">
    <citation type="journal article" date="2018" name="Nat. Microbiol.">
        <title>Leveraging single-cell genomics to expand the fungal tree of life.</title>
        <authorList>
            <person name="Ahrendt S.R."/>
            <person name="Quandt C.A."/>
            <person name="Ciobanu D."/>
            <person name="Clum A."/>
            <person name="Salamov A."/>
            <person name="Andreopoulos B."/>
            <person name="Cheng J.F."/>
            <person name="Woyke T."/>
            <person name="Pelin A."/>
            <person name="Henrissat B."/>
            <person name="Reynolds N.K."/>
            <person name="Benny G.L."/>
            <person name="Smith M.E."/>
            <person name="James T.Y."/>
            <person name="Grigoriev I.V."/>
        </authorList>
    </citation>
    <scope>NUCLEOTIDE SEQUENCE [LARGE SCALE GENOMIC DNA]</scope>
</reference>
<dbReference type="PANTHER" id="PTHR32208">
    <property type="entry name" value="SECRETED PROTEIN-RELATED"/>
    <property type="match status" value="1"/>
</dbReference>
<dbReference type="InterPro" id="IPR015202">
    <property type="entry name" value="GO-like_E_set"/>
</dbReference>
<dbReference type="InterPro" id="IPR014756">
    <property type="entry name" value="Ig_E-set"/>
</dbReference>
<dbReference type="SUPFAM" id="SSF81296">
    <property type="entry name" value="E set domains"/>
    <property type="match status" value="1"/>
</dbReference>
<feature type="non-terminal residue" evidence="5">
    <location>
        <position position="582"/>
    </location>
</feature>
<proteinExistence type="predicted"/>
<feature type="chain" id="PRO_5020324244" description="Glyoxal oxidase N-terminus-domain-containing protein" evidence="2">
    <location>
        <begin position="18"/>
        <end position="582"/>
    </location>
</feature>
<dbReference type="CDD" id="cd02851">
    <property type="entry name" value="E_set_GO_C"/>
    <property type="match status" value="1"/>
</dbReference>
<keyword evidence="1 2" id="KW-0732">Signal</keyword>
<feature type="signal peptide" evidence="2">
    <location>
        <begin position="1"/>
        <end position="17"/>
    </location>
</feature>
<gene>
    <name evidence="5" type="ORF">BDK51DRAFT_12639</name>
</gene>
<keyword evidence="6" id="KW-1185">Reference proteome</keyword>
<dbReference type="InterPro" id="IPR037293">
    <property type="entry name" value="Gal_Oxidase_central_sf"/>
</dbReference>
<feature type="domain" description="Galactose oxidase-like Early set" evidence="4">
    <location>
        <begin position="476"/>
        <end position="568"/>
    </location>
</feature>
<evidence type="ECO:0000259" key="3">
    <source>
        <dbReference type="Pfam" id="PF07250"/>
    </source>
</evidence>
<sequence length="582" mass="61981">ASVFLSLLSLGATAAQSQSSGIWDVVGNSGVTCIHTMLLPNSKLMCIERPHKGPVRLNSLAGGRGADGVKPPLASSSTFEDGAPLVYANSFCGGHVQMANGSILVIGGDRQEWHDEAGNNFLVSGGAARRVYTPCGPGDATCTMGTWSTFSDMTSHRWYPTVVTLHDGNQIIIGGSVENINMQTPDPAHNNNPTYEYLNAPSVGTWPKTLPVLTWAFPHSLYPLAASMPSGRVFLFVSNESLIIDPAQDFKDPNAMESHDIPDLLPTKHSPWIYPHTATMTVLPMTLKNNYTFKIQICGGSKLTPRPYASNSCVQINPDDGPAAAWTAVDPMPNARLMPDSVILPDGKILYVNGAGWGQAGGDAGLAQYAADPVFGVDLFDPEAPSGSQWTSLANATVARLYHSGALLLPSGHVITSGSEMQNYADFWGPNGTSAPKPNCFPVAHNGTSSPPCTSPFEQRIERFTPPYLLNLTIPRPNITAAPTTLTYNSTFKITVTGSVDRVTLIRYGSTTHSLNTDQRFMELPIVAKNGNDLYLVAPPSGGYMPPGNHMLWALNQGVPSLAATVNIQAGPQTNEPIPAGS</sequence>
<dbReference type="PANTHER" id="PTHR32208:SF21">
    <property type="entry name" value="LOW QUALITY PROTEIN: ALDEHYDE OXIDASE GLOX-LIKE"/>
    <property type="match status" value="1"/>
</dbReference>
<dbReference type="Proteomes" id="UP000269721">
    <property type="component" value="Unassembled WGS sequence"/>
</dbReference>
<dbReference type="OrthoDB" id="2019572at2759"/>
<dbReference type="Pfam" id="PF07250">
    <property type="entry name" value="Glyoxal_oxid_N"/>
    <property type="match status" value="1"/>
</dbReference>
<evidence type="ECO:0000313" key="6">
    <source>
        <dbReference type="Proteomes" id="UP000269721"/>
    </source>
</evidence>
<name>A0A4P9WHX4_9FUNG</name>
<evidence type="ECO:0000259" key="4">
    <source>
        <dbReference type="Pfam" id="PF09118"/>
    </source>
</evidence>
<protein>
    <recommendedName>
        <fullName evidence="7">Glyoxal oxidase N-terminus-domain-containing protein</fullName>
    </recommendedName>
</protein>
<feature type="non-terminal residue" evidence="5">
    <location>
        <position position="1"/>
    </location>
</feature>
<dbReference type="AlphaFoldDB" id="A0A4P9WHX4"/>
<evidence type="ECO:0000313" key="5">
    <source>
        <dbReference type="EMBL" id="RKO91038.1"/>
    </source>
</evidence>
<dbReference type="Gene3D" id="2.130.10.80">
    <property type="entry name" value="Galactose oxidase/kelch, beta-propeller"/>
    <property type="match status" value="1"/>
</dbReference>
<accession>A0A4P9WHX4</accession>
<dbReference type="EMBL" id="KZ995260">
    <property type="protein sequence ID" value="RKO91038.1"/>
    <property type="molecule type" value="Genomic_DNA"/>
</dbReference>
<evidence type="ECO:0000256" key="1">
    <source>
        <dbReference type="ARBA" id="ARBA00022729"/>
    </source>
</evidence>
<dbReference type="SUPFAM" id="SSF50965">
    <property type="entry name" value="Galactose oxidase, central domain"/>
    <property type="match status" value="1"/>
</dbReference>
<evidence type="ECO:0008006" key="7">
    <source>
        <dbReference type="Google" id="ProtNLM"/>
    </source>
</evidence>
<feature type="domain" description="Glyoxal oxidase N-terminal" evidence="3">
    <location>
        <begin position="87"/>
        <end position="427"/>
    </location>
</feature>